<accession>A0AAE9G9N0</accession>
<dbReference type="Proteomes" id="UP000832072">
    <property type="component" value="Segment"/>
</dbReference>
<organism evidence="1 2">
    <name type="scientific">Cronobacter phage LPCS28</name>
    <dbReference type="NCBI Taxonomy" id="2924885"/>
    <lineage>
        <taxon>Viruses</taxon>
        <taxon>Duplodnaviria</taxon>
        <taxon>Heunggongvirae</taxon>
        <taxon>Uroviricota</taxon>
        <taxon>Caudoviricetes</taxon>
        <taxon>Pantevenvirales</taxon>
        <taxon>Straboviridae</taxon>
        <taxon>Nanhuvirus</taxon>
        <taxon>Nanhuvirus LPCS28</taxon>
    </lineage>
</organism>
<name>A0AAE9G9N0_9CAUD</name>
<keyword evidence="2" id="KW-1185">Reference proteome</keyword>
<protein>
    <submittedName>
        <fullName evidence="1">Uncharacterized protein</fullName>
    </submittedName>
</protein>
<evidence type="ECO:0000313" key="2">
    <source>
        <dbReference type="Proteomes" id="UP000832072"/>
    </source>
</evidence>
<dbReference type="EMBL" id="OM638103">
    <property type="protein sequence ID" value="UNY47094.1"/>
    <property type="molecule type" value="Genomic_DNA"/>
</dbReference>
<reference evidence="1 2" key="1">
    <citation type="submission" date="2022-02" db="EMBL/GenBank/DDBJ databases">
        <authorList>
            <person name="Tian F."/>
            <person name="Li J."/>
            <person name="Li F."/>
            <person name="Tong Y."/>
        </authorList>
    </citation>
    <scope>NUCLEOTIDE SEQUENCE [LARGE SCALE GENOMIC DNA]</scope>
</reference>
<sequence length="131" mass="14788">MTINATSYIAFDIAKIIAAEYKAGTELSERKMAEKHNVPRSRIQKIKKEVAAGEWDEILAPKVEAPAHNVKQTSVKLENKTHQKAPTKKAKAIYDSVNGDFDQFTLTLLEQNPKMTKAYINGQYHRCQNAQ</sequence>
<gene>
    <name evidence="1" type="ORF">EHEKIMEA_00212</name>
</gene>
<proteinExistence type="predicted"/>
<evidence type="ECO:0000313" key="1">
    <source>
        <dbReference type="EMBL" id="UNY47094.1"/>
    </source>
</evidence>